<comment type="pathway">
    <text evidence="4">Pyrimidine metabolism; dUMP biosynthesis; dUMP from dCTP (dUTP route): step 1/2.</text>
</comment>
<dbReference type="InterPro" id="IPR036157">
    <property type="entry name" value="dUTPase-like_sf"/>
</dbReference>
<feature type="region of interest" description="Disordered" evidence="5">
    <location>
        <begin position="169"/>
        <end position="190"/>
    </location>
</feature>
<evidence type="ECO:0000256" key="3">
    <source>
        <dbReference type="ARBA" id="ARBA00023080"/>
    </source>
</evidence>
<sequence>MILSDRDIKIALKKKELIVKPKPDLAVQLGSSSLDLRLGYTFRFFKHRKQAFVDPFDKKTTEGMTEEVTISAKEPYVIHPNEFVLASTLEWVEWGDALAARVEGRSSLGRLGLVIHSTAGHIDAGWRGTITLELRNIGMAPILLYPKMRICQLIFEPLSSPAEQPYTLKPGAKYHSKEGTTETAISKENL</sequence>
<feature type="compositionally biased region" description="Polar residues" evidence="5">
    <location>
        <begin position="181"/>
        <end position="190"/>
    </location>
</feature>
<feature type="active site" description="Proton donor/acceptor" evidence="4">
    <location>
        <position position="133"/>
    </location>
</feature>
<dbReference type="InterPro" id="IPR011962">
    <property type="entry name" value="dCTP_deaminase"/>
</dbReference>
<comment type="function">
    <text evidence="4">Catalyzes the deamination of dCTP to dUTP.</text>
</comment>
<evidence type="ECO:0000313" key="7">
    <source>
        <dbReference type="Proteomes" id="UP000177528"/>
    </source>
</evidence>
<feature type="binding site" evidence="4">
    <location>
        <position position="173"/>
    </location>
    <ligand>
        <name>dCTP</name>
        <dbReference type="ChEBI" id="CHEBI:61481"/>
    </ligand>
</feature>
<comment type="caution">
    <text evidence="4">Lacks conserved residue(s) required for the propagation of feature annotation.</text>
</comment>
<dbReference type="PANTHER" id="PTHR42680">
    <property type="entry name" value="DCTP DEAMINASE"/>
    <property type="match status" value="1"/>
</dbReference>
<evidence type="ECO:0000256" key="5">
    <source>
        <dbReference type="SAM" id="MobiDB-lite"/>
    </source>
</evidence>
<dbReference type="SUPFAM" id="SSF51283">
    <property type="entry name" value="dUTPase-like"/>
    <property type="match status" value="1"/>
</dbReference>
<protein>
    <recommendedName>
        <fullName evidence="4">dCTP deaminase</fullName>
        <ecNumber evidence="4">3.5.4.13</ecNumber>
    </recommendedName>
    <alternativeName>
        <fullName evidence="4">Deoxycytidine triphosphate deaminase</fullName>
    </alternativeName>
</protein>
<gene>
    <name evidence="4" type="primary">dcd</name>
    <name evidence="6" type="ORF">A3D99_05140</name>
</gene>
<dbReference type="GO" id="GO:0008829">
    <property type="term" value="F:dCTP deaminase activity"/>
    <property type="evidence" value="ECO:0007669"/>
    <property type="project" value="UniProtKB-UniRule"/>
</dbReference>
<dbReference type="NCBIfam" id="TIGR02274">
    <property type="entry name" value="dCTP_deam"/>
    <property type="match status" value="1"/>
</dbReference>
<dbReference type="InterPro" id="IPR033704">
    <property type="entry name" value="dUTPase_trimeric"/>
</dbReference>
<feature type="binding site" evidence="4">
    <location>
        <position position="152"/>
    </location>
    <ligand>
        <name>dCTP</name>
        <dbReference type="ChEBI" id="CHEBI:61481"/>
    </ligand>
</feature>
<name>A0A1G1X3Z8_9BACT</name>
<evidence type="ECO:0000256" key="2">
    <source>
        <dbReference type="ARBA" id="ARBA00022801"/>
    </source>
</evidence>
<keyword evidence="2 4" id="KW-0378">Hydrolase</keyword>
<dbReference type="FunFam" id="2.70.40.10:FF:000005">
    <property type="entry name" value="dCTP deaminase, dUMP-forming"/>
    <property type="match status" value="1"/>
</dbReference>
<comment type="subunit">
    <text evidence="4">Homotrimer.</text>
</comment>
<dbReference type="GO" id="GO:0000166">
    <property type="term" value="F:nucleotide binding"/>
    <property type="evidence" value="ECO:0007669"/>
    <property type="project" value="UniProtKB-KW"/>
</dbReference>
<evidence type="ECO:0000313" key="6">
    <source>
        <dbReference type="EMBL" id="OGY34693.1"/>
    </source>
</evidence>
<feature type="binding site" evidence="4">
    <location>
        <position position="166"/>
    </location>
    <ligand>
        <name>dCTP</name>
        <dbReference type="ChEBI" id="CHEBI:61481"/>
    </ligand>
</feature>
<dbReference type="UniPathway" id="UPA00610">
    <property type="reaction ID" value="UER00665"/>
</dbReference>
<dbReference type="EMBL" id="MHHR01000011">
    <property type="protein sequence ID" value="OGY34693.1"/>
    <property type="molecule type" value="Genomic_DNA"/>
</dbReference>
<dbReference type="Pfam" id="PF22769">
    <property type="entry name" value="DCD"/>
    <property type="match status" value="1"/>
</dbReference>
<dbReference type="Gene3D" id="2.70.40.10">
    <property type="match status" value="1"/>
</dbReference>
<evidence type="ECO:0000256" key="1">
    <source>
        <dbReference type="ARBA" id="ARBA00022741"/>
    </source>
</evidence>
<feature type="binding site" evidence="4">
    <location>
        <begin position="105"/>
        <end position="110"/>
    </location>
    <ligand>
        <name>dCTP</name>
        <dbReference type="ChEBI" id="CHEBI:61481"/>
    </ligand>
</feature>
<dbReference type="CDD" id="cd07557">
    <property type="entry name" value="trimeric_dUTPase"/>
    <property type="match status" value="1"/>
</dbReference>
<keyword evidence="3 4" id="KW-0546">Nucleotide metabolism</keyword>
<evidence type="ECO:0000256" key="4">
    <source>
        <dbReference type="HAMAP-Rule" id="MF_00146"/>
    </source>
</evidence>
<dbReference type="PANTHER" id="PTHR42680:SF3">
    <property type="entry name" value="DCTP DEAMINASE"/>
    <property type="match status" value="1"/>
</dbReference>
<comment type="caution">
    <text evidence="6">The sequence shown here is derived from an EMBL/GenBank/DDBJ whole genome shotgun (WGS) entry which is preliminary data.</text>
</comment>
<dbReference type="Proteomes" id="UP000177528">
    <property type="component" value="Unassembled WGS sequence"/>
</dbReference>
<dbReference type="HAMAP" id="MF_00146">
    <property type="entry name" value="dCTP_deaminase"/>
    <property type="match status" value="1"/>
</dbReference>
<proteinExistence type="inferred from homology"/>
<feature type="binding site" evidence="4">
    <location>
        <begin position="131"/>
        <end position="133"/>
    </location>
    <ligand>
        <name>dCTP</name>
        <dbReference type="ChEBI" id="CHEBI:61481"/>
    </ligand>
</feature>
<reference evidence="6 7" key="1">
    <citation type="journal article" date="2016" name="Nat. Commun.">
        <title>Thousands of microbial genomes shed light on interconnected biogeochemical processes in an aquifer system.</title>
        <authorList>
            <person name="Anantharaman K."/>
            <person name="Brown C.T."/>
            <person name="Hug L.A."/>
            <person name="Sharon I."/>
            <person name="Castelle C.J."/>
            <person name="Probst A.J."/>
            <person name="Thomas B.C."/>
            <person name="Singh A."/>
            <person name="Wilkins M.J."/>
            <person name="Karaoz U."/>
            <person name="Brodie E.L."/>
            <person name="Williams K.H."/>
            <person name="Hubbard S.S."/>
            <person name="Banfield J.F."/>
        </authorList>
    </citation>
    <scope>NUCLEOTIDE SEQUENCE [LARGE SCALE GENOMIC DNA]</scope>
</reference>
<organism evidence="6 7">
    <name type="scientific">Candidatus Andersenbacteria bacterium RIFCSPHIGHO2_12_FULL_45_11</name>
    <dbReference type="NCBI Taxonomy" id="1797281"/>
    <lineage>
        <taxon>Bacteria</taxon>
        <taxon>Candidatus Anderseniibacteriota</taxon>
    </lineage>
</organism>
<dbReference type="GO" id="GO:0006229">
    <property type="term" value="P:dUTP biosynthetic process"/>
    <property type="evidence" value="ECO:0007669"/>
    <property type="project" value="UniProtKB-UniRule"/>
</dbReference>
<dbReference type="EC" id="3.5.4.13" evidence="4"/>
<feature type="binding site" evidence="4">
    <location>
        <position position="123"/>
    </location>
    <ligand>
        <name>dCTP</name>
        <dbReference type="ChEBI" id="CHEBI:61481"/>
    </ligand>
</feature>
<accession>A0A1G1X3Z8</accession>
<comment type="catalytic activity">
    <reaction evidence="4">
        <text>dCTP + H2O + H(+) = dUTP + NH4(+)</text>
        <dbReference type="Rhea" id="RHEA:22680"/>
        <dbReference type="ChEBI" id="CHEBI:15377"/>
        <dbReference type="ChEBI" id="CHEBI:15378"/>
        <dbReference type="ChEBI" id="CHEBI:28938"/>
        <dbReference type="ChEBI" id="CHEBI:61481"/>
        <dbReference type="ChEBI" id="CHEBI:61555"/>
        <dbReference type="EC" id="3.5.4.13"/>
    </reaction>
</comment>
<comment type="similarity">
    <text evidence="4">Belongs to the dCTP deaminase family.</text>
</comment>
<dbReference type="AlphaFoldDB" id="A0A1G1X3Z8"/>
<dbReference type="GO" id="GO:0006226">
    <property type="term" value="P:dUMP biosynthetic process"/>
    <property type="evidence" value="ECO:0007669"/>
    <property type="project" value="UniProtKB-UniPathway"/>
</dbReference>
<keyword evidence="1 4" id="KW-0547">Nucleotide-binding</keyword>
<dbReference type="GO" id="GO:0015949">
    <property type="term" value="P:nucleobase-containing small molecule interconversion"/>
    <property type="evidence" value="ECO:0007669"/>
    <property type="project" value="TreeGrafter"/>
</dbReference>